<organism evidence="1 2">
    <name type="scientific">Trifolium medium</name>
    <dbReference type="NCBI Taxonomy" id="97028"/>
    <lineage>
        <taxon>Eukaryota</taxon>
        <taxon>Viridiplantae</taxon>
        <taxon>Streptophyta</taxon>
        <taxon>Embryophyta</taxon>
        <taxon>Tracheophyta</taxon>
        <taxon>Spermatophyta</taxon>
        <taxon>Magnoliopsida</taxon>
        <taxon>eudicotyledons</taxon>
        <taxon>Gunneridae</taxon>
        <taxon>Pentapetalae</taxon>
        <taxon>rosids</taxon>
        <taxon>fabids</taxon>
        <taxon>Fabales</taxon>
        <taxon>Fabaceae</taxon>
        <taxon>Papilionoideae</taxon>
        <taxon>50 kb inversion clade</taxon>
        <taxon>NPAAA clade</taxon>
        <taxon>Hologalegina</taxon>
        <taxon>IRL clade</taxon>
        <taxon>Trifolieae</taxon>
        <taxon>Trifolium</taxon>
    </lineage>
</organism>
<proteinExistence type="predicted"/>
<dbReference type="Proteomes" id="UP000265520">
    <property type="component" value="Unassembled WGS sequence"/>
</dbReference>
<comment type="caution">
    <text evidence="1">The sequence shown here is derived from an EMBL/GenBank/DDBJ whole genome shotgun (WGS) entry which is preliminary data.</text>
</comment>
<evidence type="ECO:0000313" key="2">
    <source>
        <dbReference type="Proteomes" id="UP000265520"/>
    </source>
</evidence>
<protein>
    <submittedName>
        <fullName evidence="1">Uncharacterized protein</fullName>
    </submittedName>
</protein>
<accession>A0A392U6E8</accession>
<feature type="non-terminal residue" evidence="1">
    <location>
        <position position="1"/>
    </location>
</feature>
<name>A0A392U6E8_9FABA</name>
<sequence>CFVRYGQAEEDMEAISSISEVGILTKEEEEVG</sequence>
<keyword evidence="2" id="KW-1185">Reference proteome</keyword>
<reference evidence="1 2" key="1">
    <citation type="journal article" date="2018" name="Front. Plant Sci.">
        <title>Red Clover (Trifolium pratense) and Zigzag Clover (T. medium) - A Picture of Genomic Similarities and Differences.</title>
        <authorList>
            <person name="Dluhosova J."/>
            <person name="Istvanek J."/>
            <person name="Nedelnik J."/>
            <person name="Repkova J."/>
        </authorList>
    </citation>
    <scope>NUCLEOTIDE SEQUENCE [LARGE SCALE GENOMIC DNA]</scope>
    <source>
        <strain evidence="2">cv. 10/8</strain>
        <tissue evidence="1">Leaf</tissue>
    </source>
</reference>
<dbReference type="AlphaFoldDB" id="A0A392U6E8"/>
<dbReference type="EMBL" id="LXQA010727567">
    <property type="protein sequence ID" value="MCI67966.1"/>
    <property type="molecule type" value="Genomic_DNA"/>
</dbReference>
<evidence type="ECO:0000313" key="1">
    <source>
        <dbReference type="EMBL" id="MCI67966.1"/>
    </source>
</evidence>